<reference evidence="1" key="1">
    <citation type="submission" date="2020-10" db="EMBL/GenBank/DDBJ databases">
        <title>De novo genome project of the cellulose decomposer Thermobifida halotolerans type strain.</title>
        <authorList>
            <person name="Nagy I."/>
            <person name="Horvath B."/>
            <person name="Kukolya J."/>
            <person name="Nagy I."/>
            <person name="Orsini M."/>
        </authorList>
    </citation>
    <scope>NUCLEOTIDE SEQUENCE</scope>
    <source>
        <strain evidence="1">DSM 44931</strain>
    </source>
</reference>
<dbReference type="GO" id="GO:0070403">
    <property type="term" value="F:NAD+ binding"/>
    <property type="evidence" value="ECO:0007669"/>
    <property type="project" value="InterPro"/>
</dbReference>
<proteinExistence type="predicted"/>
<protein>
    <submittedName>
        <fullName evidence="1">NAD-dependent deacetylase</fullName>
    </submittedName>
</protein>
<evidence type="ECO:0000313" key="2">
    <source>
        <dbReference type="Proteomes" id="UP000265719"/>
    </source>
</evidence>
<sequence length="256" mass="27292">MAATANITDVGAWLAECESATVLTGAGVSTASGIPDFRGPQGVWTKNPAAAAMFDIDIYRSDVNVRREVWRMRRDSPALTAEPNDAHRALVDLDRAGRLRAVITQNIDGLHQKAGMDPDHVIEVHGTIHQVECLACGRRTPTPEVLARLEEESDPHCRICGGIQKTATISFGQRLDPDVLDAAVAAAEDCDLFVAVGTSLSVHPVAGLVDVAGSHGARLVIINAEPTPYDDVADALIRDSVDTVLPELAKLALQPR</sequence>
<dbReference type="InterPro" id="IPR026590">
    <property type="entry name" value="Ssirtuin_cat_dom"/>
</dbReference>
<dbReference type="PROSITE" id="PS50305">
    <property type="entry name" value="SIRTUIN"/>
    <property type="match status" value="1"/>
</dbReference>
<dbReference type="InterPro" id="IPR026591">
    <property type="entry name" value="Sirtuin_cat_small_dom_sf"/>
</dbReference>
<evidence type="ECO:0000313" key="1">
    <source>
        <dbReference type="EMBL" id="UOE20454.1"/>
    </source>
</evidence>
<dbReference type="PANTHER" id="PTHR11085">
    <property type="entry name" value="NAD-DEPENDENT PROTEIN DEACYLASE SIRTUIN-5, MITOCHONDRIAL-RELATED"/>
    <property type="match status" value="1"/>
</dbReference>
<dbReference type="KEGG" id="thao:NI17_004280"/>
<dbReference type="SUPFAM" id="SSF52467">
    <property type="entry name" value="DHS-like NAD/FAD-binding domain"/>
    <property type="match status" value="1"/>
</dbReference>
<accession>A0A399G6L2</accession>
<dbReference type="Gene3D" id="3.30.1600.10">
    <property type="entry name" value="SIR2/SIRT2 'Small Domain"/>
    <property type="match status" value="1"/>
</dbReference>
<organism evidence="1 2">
    <name type="scientific">Thermobifida halotolerans</name>
    <dbReference type="NCBI Taxonomy" id="483545"/>
    <lineage>
        <taxon>Bacteria</taxon>
        <taxon>Bacillati</taxon>
        <taxon>Actinomycetota</taxon>
        <taxon>Actinomycetes</taxon>
        <taxon>Streptosporangiales</taxon>
        <taxon>Nocardiopsidaceae</taxon>
        <taxon>Thermobifida</taxon>
    </lineage>
</organism>
<dbReference type="Proteomes" id="UP000265719">
    <property type="component" value="Chromosome"/>
</dbReference>
<keyword evidence="2" id="KW-1185">Reference proteome</keyword>
<dbReference type="AlphaFoldDB" id="A0A399G6L2"/>
<gene>
    <name evidence="1" type="ORF">NI17_004280</name>
</gene>
<dbReference type="EMBL" id="CP063196">
    <property type="protein sequence ID" value="UOE20454.1"/>
    <property type="molecule type" value="Genomic_DNA"/>
</dbReference>
<dbReference type="InterPro" id="IPR003000">
    <property type="entry name" value="Sirtuin"/>
</dbReference>
<dbReference type="InterPro" id="IPR050134">
    <property type="entry name" value="NAD-dep_sirtuin_deacylases"/>
</dbReference>
<dbReference type="Pfam" id="PF02146">
    <property type="entry name" value="SIR2"/>
    <property type="match status" value="1"/>
</dbReference>
<dbReference type="OrthoDB" id="9800582at2"/>
<dbReference type="GO" id="GO:0017136">
    <property type="term" value="F:histone deacetylase activity, NAD-dependent"/>
    <property type="evidence" value="ECO:0007669"/>
    <property type="project" value="TreeGrafter"/>
</dbReference>
<dbReference type="RefSeq" id="WP_068689783.1">
    <property type="nucleotide sequence ID" value="NZ_CP063196.1"/>
</dbReference>
<dbReference type="PANTHER" id="PTHR11085:SF4">
    <property type="entry name" value="NAD-DEPENDENT PROTEIN DEACYLASE"/>
    <property type="match status" value="1"/>
</dbReference>
<dbReference type="Gene3D" id="3.40.50.1220">
    <property type="entry name" value="TPP-binding domain"/>
    <property type="match status" value="1"/>
</dbReference>
<dbReference type="InterPro" id="IPR029035">
    <property type="entry name" value="DHS-like_NAD/FAD-binding_dom"/>
</dbReference>
<name>A0A399G6L2_9ACTN</name>